<organism evidence="1 2">
    <name type="scientific">Exidia glandulosa HHB12029</name>
    <dbReference type="NCBI Taxonomy" id="1314781"/>
    <lineage>
        <taxon>Eukaryota</taxon>
        <taxon>Fungi</taxon>
        <taxon>Dikarya</taxon>
        <taxon>Basidiomycota</taxon>
        <taxon>Agaricomycotina</taxon>
        <taxon>Agaricomycetes</taxon>
        <taxon>Auriculariales</taxon>
        <taxon>Exidiaceae</taxon>
        <taxon>Exidia</taxon>
    </lineage>
</organism>
<sequence>MPAVAKLMCMKGHNALFPCRFCMIRGIRPPGARAPALYVPLDRSSHPNHDPAIPRYDPANLPRRSHEDMLRQAREVDAASGGEAERLAKEYGIKGIPILAALPSIRLDRSFPVEFMHLVWLNLVPNLVLLYTGQFKGLDAGRGDYEFAAAIWEEIGRVTAASGAHVPSAFGARVPDLAKDKTHMIAETWCIWTMHIAPIVLRGRFREERYYTHFMQLVHLLELCLQLEISRLDVEKIRSGFVDWVERYEQYVNSVRPRQF</sequence>
<reference evidence="1 2" key="1">
    <citation type="journal article" date="2016" name="Mol. Biol. Evol.">
        <title>Comparative Genomics of Early-Diverging Mushroom-Forming Fungi Provides Insights into the Origins of Lignocellulose Decay Capabilities.</title>
        <authorList>
            <person name="Nagy L.G."/>
            <person name="Riley R."/>
            <person name="Tritt A."/>
            <person name="Adam C."/>
            <person name="Daum C."/>
            <person name="Floudas D."/>
            <person name="Sun H."/>
            <person name="Yadav J.S."/>
            <person name="Pangilinan J."/>
            <person name="Larsson K.H."/>
            <person name="Matsuura K."/>
            <person name="Barry K."/>
            <person name="Labutti K."/>
            <person name="Kuo R."/>
            <person name="Ohm R.A."/>
            <person name="Bhattacharya S.S."/>
            <person name="Shirouzu T."/>
            <person name="Yoshinaga Y."/>
            <person name="Martin F.M."/>
            <person name="Grigoriev I.V."/>
            <person name="Hibbett D.S."/>
        </authorList>
    </citation>
    <scope>NUCLEOTIDE SEQUENCE [LARGE SCALE GENOMIC DNA]</scope>
    <source>
        <strain evidence="1 2">HHB12029</strain>
    </source>
</reference>
<keyword evidence="2" id="KW-1185">Reference proteome</keyword>
<proteinExistence type="predicted"/>
<dbReference type="EMBL" id="KV426681">
    <property type="protein sequence ID" value="KZV79108.1"/>
    <property type="molecule type" value="Genomic_DNA"/>
</dbReference>
<dbReference type="AlphaFoldDB" id="A0A166NFQ2"/>
<evidence type="ECO:0000313" key="2">
    <source>
        <dbReference type="Proteomes" id="UP000077266"/>
    </source>
</evidence>
<dbReference type="OrthoDB" id="2404451at2759"/>
<dbReference type="STRING" id="1314781.A0A166NFQ2"/>
<protein>
    <submittedName>
        <fullName evidence="1">Uncharacterized protein</fullName>
    </submittedName>
</protein>
<evidence type="ECO:0000313" key="1">
    <source>
        <dbReference type="EMBL" id="KZV79108.1"/>
    </source>
</evidence>
<dbReference type="Proteomes" id="UP000077266">
    <property type="component" value="Unassembled WGS sequence"/>
</dbReference>
<dbReference type="InParanoid" id="A0A166NFQ2"/>
<name>A0A166NFQ2_EXIGL</name>
<accession>A0A166NFQ2</accession>
<gene>
    <name evidence="1" type="ORF">EXIGLDRAFT_632655</name>
</gene>